<dbReference type="AlphaFoldDB" id="A0A5B7DTP2"/>
<accession>A0A5B7DTP2</accession>
<protein>
    <submittedName>
        <fullName evidence="1">Uncharacterized protein</fullName>
    </submittedName>
</protein>
<evidence type="ECO:0000313" key="2">
    <source>
        <dbReference type="Proteomes" id="UP000324222"/>
    </source>
</evidence>
<comment type="caution">
    <text evidence="1">The sequence shown here is derived from an EMBL/GenBank/DDBJ whole genome shotgun (WGS) entry which is preliminary data.</text>
</comment>
<keyword evidence="2" id="KW-1185">Reference proteome</keyword>
<reference evidence="1 2" key="1">
    <citation type="submission" date="2019-05" db="EMBL/GenBank/DDBJ databases">
        <title>Another draft genome of Portunus trituberculatus and its Hox gene families provides insights of decapod evolution.</title>
        <authorList>
            <person name="Jeong J.-H."/>
            <person name="Song I."/>
            <person name="Kim S."/>
            <person name="Choi T."/>
            <person name="Kim D."/>
            <person name="Ryu S."/>
            <person name="Kim W."/>
        </authorList>
    </citation>
    <scope>NUCLEOTIDE SEQUENCE [LARGE SCALE GENOMIC DNA]</scope>
    <source>
        <tissue evidence="1">Muscle</tissue>
    </source>
</reference>
<organism evidence="1 2">
    <name type="scientific">Portunus trituberculatus</name>
    <name type="common">Swimming crab</name>
    <name type="synonym">Neptunus trituberculatus</name>
    <dbReference type="NCBI Taxonomy" id="210409"/>
    <lineage>
        <taxon>Eukaryota</taxon>
        <taxon>Metazoa</taxon>
        <taxon>Ecdysozoa</taxon>
        <taxon>Arthropoda</taxon>
        <taxon>Crustacea</taxon>
        <taxon>Multicrustacea</taxon>
        <taxon>Malacostraca</taxon>
        <taxon>Eumalacostraca</taxon>
        <taxon>Eucarida</taxon>
        <taxon>Decapoda</taxon>
        <taxon>Pleocyemata</taxon>
        <taxon>Brachyura</taxon>
        <taxon>Eubrachyura</taxon>
        <taxon>Portunoidea</taxon>
        <taxon>Portunidae</taxon>
        <taxon>Portuninae</taxon>
        <taxon>Portunus</taxon>
    </lineage>
</organism>
<proteinExistence type="predicted"/>
<dbReference type="Proteomes" id="UP000324222">
    <property type="component" value="Unassembled WGS sequence"/>
</dbReference>
<sequence length="28" mass="3278">MVHSRTACVRAIRMISEIISETLNLYRN</sequence>
<name>A0A5B7DTP2_PORTR</name>
<dbReference type="EMBL" id="VSRR010001321">
    <property type="protein sequence ID" value="MPC24353.1"/>
    <property type="molecule type" value="Genomic_DNA"/>
</dbReference>
<gene>
    <name evidence="1" type="ORF">E2C01_017433</name>
</gene>
<evidence type="ECO:0000313" key="1">
    <source>
        <dbReference type="EMBL" id="MPC24353.1"/>
    </source>
</evidence>